<keyword evidence="1" id="KW-1133">Transmembrane helix</keyword>
<feature type="transmembrane region" description="Helical" evidence="1">
    <location>
        <begin position="7"/>
        <end position="27"/>
    </location>
</feature>
<keyword evidence="1" id="KW-0472">Membrane</keyword>
<protein>
    <submittedName>
        <fullName evidence="2">Uncharacterized protein</fullName>
    </submittedName>
</protein>
<keyword evidence="1" id="KW-0812">Transmembrane</keyword>
<dbReference type="EMBL" id="JAGGLM010000007">
    <property type="protein sequence ID" value="MBP2032791.1"/>
    <property type="molecule type" value="Genomic_DNA"/>
</dbReference>
<organism evidence="2 3">
    <name type="scientific">Clostridium algifaecis</name>
    <dbReference type="NCBI Taxonomy" id="1472040"/>
    <lineage>
        <taxon>Bacteria</taxon>
        <taxon>Bacillati</taxon>
        <taxon>Bacillota</taxon>
        <taxon>Clostridia</taxon>
        <taxon>Eubacteriales</taxon>
        <taxon>Clostridiaceae</taxon>
        <taxon>Clostridium</taxon>
    </lineage>
</organism>
<evidence type="ECO:0000256" key="1">
    <source>
        <dbReference type="SAM" id="Phobius"/>
    </source>
</evidence>
<keyword evidence="3" id="KW-1185">Reference proteome</keyword>
<dbReference type="Proteomes" id="UP001519307">
    <property type="component" value="Unassembled WGS sequence"/>
</dbReference>
<evidence type="ECO:0000313" key="2">
    <source>
        <dbReference type="EMBL" id="MBP2032791.1"/>
    </source>
</evidence>
<comment type="caution">
    <text evidence="2">The sequence shown here is derived from an EMBL/GenBank/DDBJ whole genome shotgun (WGS) entry which is preliminary data.</text>
</comment>
<accession>A0ABS4KRX5</accession>
<evidence type="ECO:0000313" key="3">
    <source>
        <dbReference type="Proteomes" id="UP001519307"/>
    </source>
</evidence>
<proteinExistence type="predicted"/>
<reference evidence="2 3" key="1">
    <citation type="submission" date="2021-03" db="EMBL/GenBank/DDBJ databases">
        <title>Genomic Encyclopedia of Type Strains, Phase IV (KMG-IV): sequencing the most valuable type-strain genomes for metagenomic binning, comparative biology and taxonomic classification.</title>
        <authorList>
            <person name="Goeker M."/>
        </authorList>
    </citation>
    <scope>NUCLEOTIDE SEQUENCE [LARGE SCALE GENOMIC DNA]</scope>
    <source>
        <strain evidence="2 3">DSM 28783</strain>
    </source>
</reference>
<feature type="transmembrane region" description="Helical" evidence="1">
    <location>
        <begin position="33"/>
        <end position="57"/>
    </location>
</feature>
<name>A0ABS4KRX5_9CLOT</name>
<gene>
    <name evidence="2" type="ORF">J2Z42_001465</name>
</gene>
<sequence length="63" mass="7227">MTILKELIIRGVLVVALNDAIIFYLINKHSQKITLTLAIEIIVITCIALVINIWYCLYRRGII</sequence>